<comment type="function">
    <text evidence="6 7">The RecF protein is involved in DNA metabolism; it is required for DNA replication and normal SOS inducibility. RecF binds preferentially to single-stranded, linear DNA. It also seems to bind ATP.</text>
</comment>
<dbReference type="NCBIfam" id="TIGR00611">
    <property type="entry name" value="recf"/>
    <property type="match status" value="1"/>
</dbReference>
<dbReference type="EMBL" id="HG966617">
    <property type="protein sequence ID" value="CDO58219.1"/>
    <property type="molecule type" value="Genomic_DNA"/>
</dbReference>
<dbReference type="KEGG" id="pect:BN1012_Phect5"/>
<dbReference type="GO" id="GO:0003697">
    <property type="term" value="F:single-stranded DNA binding"/>
    <property type="evidence" value="ECO:0007669"/>
    <property type="project" value="UniProtKB-UniRule"/>
</dbReference>
<evidence type="ECO:0000256" key="3">
    <source>
        <dbReference type="ARBA" id="ARBA00022741"/>
    </source>
</evidence>
<sequence>MTLVETNPPVTAPTPESQGSVASARLAVLRLVVTGFRNHARTALALDARCVVLVGENGAGKTNILEAVSFLTPGRGLRGVRLSDVSTRDMSLGDDAPAEQPWGVAATILTPEGTVDLGTGIGHTNDGDKRIVKVDGAAKPSSGILGHYVRALWLTPHMDRLFMEGAGGRRRFLDRMVLGFDAGHSSRVTSYEKAMRERTRLLGEDNWDASWLSALEAQMAEHGIAIALARSHIIGQLAAAIAEHDGPSDTAFPKADVALASGFADGVDDTLNSAPSVDIEDAFAKRLASSRGRDAAAGRALEGPHRADMLVRHAPKNMDAQACSTGEQKALLIGLVLANARLHCASFGAPPLLLLDEVAAHLDARRRAALFDELERLGAQAWMTGTDASLFENLGDRAQLFNVAHGEITPHT</sequence>
<dbReference type="InterPro" id="IPR018078">
    <property type="entry name" value="DNA-binding_RecF_CS"/>
</dbReference>
<dbReference type="Gene3D" id="1.20.1050.90">
    <property type="entry name" value="RecF/RecN/SMC, N-terminal domain"/>
    <property type="match status" value="1"/>
</dbReference>
<dbReference type="AlphaFoldDB" id="X5MD81"/>
<gene>
    <name evidence="6" type="primary">recF</name>
    <name evidence="9" type="ORF">BN1012_Phect5</name>
</gene>
<keyword evidence="2 6" id="KW-0235">DNA replication</keyword>
<reference evidence="9 10" key="1">
    <citation type="journal article" date="2014" name="Front. Genet.">
        <title>Genome and metabolic network of "Candidatus Phaeomarinobacter ectocarpi" Ec32, a new candidate genus of Alphaproteobacteria frequently associated with brown algae.</title>
        <authorList>
            <person name="Dittami S.M."/>
            <person name="Barbeyron T."/>
            <person name="Boyen C."/>
            <person name="Cambefort J."/>
            <person name="Collet G."/>
            <person name="Delage L."/>
            <person name="Gobet A."/>
            <person name="Groisillier A."/>
            <person name="Leblanc C."/>
            <person name="Michel G."/>
            <person name="Scornet D."/>
            <person name="Siegel A."/>
            <person name="Tapia J.E."/>
            <person name="Tonon T."/>
        </authorList>
    </citation>
    <scope>NUCLEOTIDE SEQUENCE [LARGE SCALE GENOMIC DNA]</scope>
    <source>
        <strain evidence="9 10">Ec32</strain>
    </source>
</reference>
<dbReference type="HAMAP" id="MF_00365">
    <property type="entry name" value="RecF"/>
    <property type="match status" value="1"/>
</dbReference>
<dbReference type="Proteomes" id="UP000032160">
    <property type="component" value="Chromosome I"/>
</dbReference>
<dbReference type="GO" id="GO:0005524">
    <property type="term" value="F:ATP binding"/>
    <property type="evidence" value="ECO:0007669"/>
    <property type="project" value="UniProtKB-UniRule"/>
</dbReference>
<protein>
    <recommendedName>
        <fullName evidence="6 7">DNA replication and repair protein RecF</fullName>
    </recommendedName>
</protein>
<evidence type="ECO:0000256" key="1">
    <source>
        <dbReference type="ARBA" id="ARBA00022490"/>
    </source>
</evidence>
<dbReference type="GO" id="GO:0016887">
    <property type="term" value="F:ATP hydrolysis activity"/>
    <property type="evidence" value="ECO:0007669"/>
    <property type="project" value="InterPro"/>
</dbReference>
<dbReference type="PATRIC" id="fig|1458461.3.peg.5"/>
<evidence type="ECO:0000259" key="8">
    <source>
        <dbReference type="Pfam" id="PF13476"/>
    </source>
</evidence>
<evidence type="ECO:0000256" key="5">
    <source>
        <dbReference type="ARBA" id="ARBA00023125"/>
    </source>
</evidence>
<dbReference type="InterPro" id="IPR027417">
    <property type="entry name" value="P-loop_NTPase"/>
</dbReference>
<dbReference type="STRING" id="1458461.BN1012_Phect5"/>
<dbReference type="HOGENOM" id="CLU_040267_2_0_5"/>
<dbReference type="PANTHER" id="PTHR32182">
    <property type="entry name" value="DNA REPLICATION AND REPAIR PROTEIN RECF"/>
    <property type="match status" value="1"/>
</dbReference>
<dbReference type="SUPFAM" id="SSF52540">
    <property type="entry name" value="P-loop containing nucleoside triphosphate hydrolases"/>
    <property type="match status" value="1"/>
</dbReference>
<evidence type="ECO:0000256" key="4">
    <source>
        <dbReference type="ARBA" id="ARBA00022840"/>
    </source>
</evidence>
<keyword evidence="5 6" id="KW-0238">DNA-binding</keyword>
<dbReference type="GO" id="GO:0006302">
    <property type="term" value="P:double-strand break repair"/>
    <property type="evidence" value="ECO:0007669"/>
    <property type="project" value="InterPro"/>
</dbReference>
<accession>X5MD81</accession>
<dbReference type="PANTHER" id="PTHR32182:SF0">
    <property type="entry name" value="DNA REPLICATION AND REPAIR PROTEIN RECF"/>
    <property type="match status" value="1"/>
</dbReference>
<dbReference type="GO" id="GO:0005737">
    <property type="term" value="C:cytoplasm"/>
    <property type="evidence" value="ECO:0007669"/>
    <property type="project" value="UniProtKB-SubCell"/>
</dbReference>
<dbReference type="InterPro" id="IPR042174">
    <property type="entry name" value="RecF_2"/>
</dbReference>
<dbReference type="InterPro" id="IPR001238">
    <property type="entry name" value="DNA-binding_RecF"/>
</dbReference>
<organism evidence="9 10">
    <name type="scientific">Candidatus Phaeomarinibacter ectocarpi</name>
    <dbReference type="NCBI Taxonomy" id="1458461"/>
    <lineage>
        <taxon>Bacteria</taxon>
        <taxon>Pseudomonadati</taxon>
        <taxon>Pseudomonadota</taxon>
        <taxon>Alphaproteobacteria</taxon>
        <taxon>Hyphomicrobiales</taxon>
        <taxon>Parvibaculaceae</taxon>
        <taxon>Candidatus Phaeomarinibacter</taxon>
    </lineage>
</organism>
<comment type="similarity">
    <text evidence="6 7">Belongs to the RecF family.</text>
</comment>
<keyword evidence="6 7" id="KW-0234">DNA repair</keyword>
<evidence type="ECO:0000313" key="9">
    <source>
        <dbReference type="EMBL" id="CDO58219.1"/>
    </source>
</evidence>
<keyword evidence="3 6" id="KW-0547">Nucleotide-binding</keyword>
<keyword evidence="6 7" id="KW-0227">DNA damage</keyword>
<evidence type="ECO:0000313" key="10">
    <source>
        <dbReference type="Proteomes" id="UP000032160"/>
    </source>
</evidence>
<dbReference type="GO" id="GO:0006260">
    <property type="term" value="P:DNA replication"/>
    <property type="evidence" value="ECO:0007669"/>
    <property type="project" value="UniProtKB-UniRule"/>
</dbReference>
<dbReference type="Pfam" id="PF13476">
    <property type="entry name" value="AAA_23"/>
    <property type="match status" value="1"/>
</dbReference>
<dbReference type="PROSITE" id="PS00617">
    <property type="entry name" value="RECF_1"/>
    <property type="match status" value="1"/>
</dbReference>
<keyword evidence="1 6" id="KW-0963">Cytoplasm</keyword>
<feature type="domain" description="Rad50/SbcC-type AAA" evidence="8">
    <location>
        <begin position="30"/>
        <end position="75"/>
    </location>
</feature>
<comment type="subcellular location">
    <subcellularLocation>
        <location evidence="6 7">Cytoplasm</location>
    </subcellularLocation>
</comment>
<evidence type="ECO:0000256" key="7">
    <source>
        <dbReference type="RuleBase" id="RU000578"/>
    </source>
</evidence>
<dbReference type="PROSITE" id="PS00618">
    <property type="entry name" value="RECF_2"/>
    <property type="match status" value="1"/>
</dbReference>
<dbReference type="GO" id="GO:0009432">
    <property type="term" value="P:SOS response"/>
    <property type="evidence" value="ECO:0007669"/>
    <property type="project" value="UniProtKB-UniRule"/>
</dbReference>
<keyword evidence="6 7" id="KW-0742">SOS response</keyword>
<name>X5MD81_9HYPH</name>
<dbReference type="GO" id="GO:0000731">
    <property type="term" value="P:DNA synthesis involved in DNA repair"/>
    <property type="evidence" value="ECO:0007669"/>
    <property type="project" value="TreeGrafter"/>
</dbReference>
<feature type="binding site" evidence="6">
    <location>
        <begin position="55"/>
        <end position="62"/>
    </location>
    <ligand>
        <name>ATP</name>
        <dbReference type="ChEBI" id="CHEBI:30616"/>
    </ligand>
</feature>
<evidence type="ECO:0000256" key="6">
    <source>
        <dbReference type="HAMAP-Rule" id="MF_00365"/>
    </source>
</evidence>
<keyword evidence="4 6" id="KW-0067">ATP-binding</keyword>
<keyword evidence="10" id="KW-1185">Reference proteome</keyword>
<proteinExistence type="inferred from homology"/>
<dbReference type="InterPro" id="IPR038729">
    <property type="entry name" value="Rad50/SbcC_AAA"/>
</dbReference>
<evidence type="ECO:0000256" key="2">
    <source>
        <dbReference type="ARBA" id="ARBA00022705"/>
    </source>
</evidence>
<dbReference type="Gene3D" id="3.40.50.300">
    <property type="entry name" value="P-loop containing nucleotide triphosphate hydrolases"/>
    <property type="match status" value="1"/>
</dbReference>